<gene>
    <name evidence="2" type="ORF">N7468_006317</name>
</gene>
<dbReference type="GeneID" id="83202916"/>
<feature type="compositionally biased region" description="Acidic residues" evidence="1">
    <location>
        <begin position="236"/>
        <end position="248"/>
    </location>
</feature>
<evidence type="ECO:0000256" key="1">
    <source>
        <dbReference type="SAM" id="MobiDB-lite"/>
    </source>
</evidence>
<sequence length="285" mass="31684">MSASLSGSDSEEDVEFEDAFPRRQPVQPGEPESAHSIVIDLDRSPWATRCYLPDQQARPFASGSEEEEQLRATLTAGLDKINYRQMKAALGMSSDANHVEDGPFRSFKELCASIEKLTDTLWASATTSVSVEGFLALAGILNTSMNTYSIEIQTTLDILNKFDIIFEALCTEKHPNTGEPLPRLSDRPLATQTQKVRMRSIAENTRGTVLSMLYTSSGSSEGPLLTDDSQLTNGDLNDEPSEFEDDMEEDFPVDTQTDTADAPWWMEVNKIYERTLMLLGNFAFE</sequence>
<organism evidence="2 3">
    <name type="scientific">Penicillium chermesinum</name>
    <dbReference type="NCBI Taxonomy" id="63820"/>
    <lineage>
        <taxon>Eukaryota</taxon>
        <taxon>Fungi</taxon>
        <taxon>Dikarya</taxon>
        <taxon>Ascomycota</taxon>
        <taxon>Pezizomycotina</taxon>
        <taxon>Eurotiomycetes</taxon>
        <taxon>Eurotiomycetidae</taxon>
        <taxon>Eurotiales</taxon>
        <taxon>Aspergillaceae</taxon>
        <taxon>Penicillium</taxon>
    </lineage>
</organism>
<evidence type="ECO:0000313" key="3">
    <source>
        <dbReference type="Proteomes" id="UP001150941"/>
    </source>
</evidence>
<proteinExistence type="predicted"/>
<dbReference type="PANTHER" id="PTHR37781:SF1">
    <property type="entry name" value="ADR380WP"/>
    <property type="match status" value="1"/>
</dbReference>
<protein>
    <submittedName>
        <fullName evidence="2">Uncharacterized protein</fullName>
    </submittedName>
</protein>
<dbReference type="AlphaFoldDB" id="A0A9W9TJG4"/>
<dbReference type="Pfam" id="PF17110">
    <property type="entry name" value="TFB6"/>
    <property type="match status" value="1"/>
</dbReference>
<dbReference type="PANTHER" id="PTHR37781">
    <property type="entry name" value="TFIIH COMPLEX SUBUNIT"/>
    <property type="match status" value="1"/>
</dbReference>
<reference evidence="2" key="1">
    <citation type="submission" date="2022-11" db="EMBL/GenBank/DDBJ databases">
        <authorList>
            <person name="Petersen C."/>
        </authorList>
    </citation>
    <scope>NUCLEOTIDE SEQUENCE</scope>
    <source>
        <strain evidence="2">IBT 19713</strain>
    </source>
</reference>
<evidence type="ECO:0000313" key="2">
    <source>
        <dbReference type="EMBL" id="KAJ5225092.1"/>
    </source>
</evidence>
<keyword evidence="3" id="KW-1185">Reference proteome</keyword>
<dbReference type="EMBL" id="JAPQKS010000005">
    <property type="protein sequence ID" value="KAJ5225092.1"/>
    <property type="molecule type" value="Genomic_DNA"/>
</dbReference>
<dbReference type="InterPro" id="IPR031349">
    <property type="entry name" value="Tfb6"/>
</dbReference>
<comment type="caution">
    <text evidence="2">The sequence shown here is derived from an EMBL/GenBank/DDBJ whole genome shotgun (WGS) entry which is preliminary data.</text>
</comment>
<accession>A0A9W9TJG4</accession>
<feature type="region of interest" description="Disordered" evidence="1">
    <location>
        <begin position="219"/>
        <end position="248"/>
    </location>
</feature>
<feature type="compositionally biased region" description="Acidic residues" evidence="1">
    <location>
        <begin position="9"/>
        <end position="18"/>
    </location>
</feature>
<feature type="region of interest" description="Disordered" evidence="1">
    <location>
        <begin position="1"/>
        <end position="36"/>
    </location>
</feature>
<reference evidence="2" key="2">
    <citation type="journal article" date="2023" name="IMA Fungus">
        <title>Comparative genomic study of the Penicillium genus elucidates a diverse pangenome and 15 lateral gene transfer events.</title>
        <authorList>
            <person name="Petersen C."/>
            <person name="Sorensen T."/>
            <person name="Nielsen M.R."/>
            <person name="Sondergaard T.E."/>
            <person name="Sorensen J.L."/>
            <person name="Fitzpatrick D.A."/>
            <person name="Frisvad J.C."/>
            <person name="Nielsen K.L."/>
        </authorList>
    </citation>
    <scope>NUCLEOTIDE SEQUENCE</scope>
    <source>
        <strain evidence="2">IBT 19713</strain>
    </source>
</reference>
<name>A0A9W9TJG4_9EURO</name>
<dbReference type="Proteomes" id="UP001150941">
    <property type="component" value="Unassembled WGS sequence"/>
</dbReference>
<dbReference type="GO" id="GO:0005675">
    <property type="term" value="C:transcription factor TFIIH holo complex"/>
    <property type="evidence" value="ECO:0007669"/>
    <property type="project" value="TreeGrafter"/>
</dbReference>
<dbReference type="RefSeq" id="XP_058328503.1">
    <property type="nucleotide sequence ID" value="XM_058475613.1"/>
</dbReference>
<dbReference type="OrthoDB" id="2567806at2759"/>